<dbReference type="GeneID" id="124293552"/>
<keyword evidence="9" id="KW-1185">Reference proteome</keyword>
<evidence type="ECO:0000313" key="10">
    <source>
        <dbReference type="RefSeq" id="XP_046590652.1"/>
    </source>
</evidence>
<feature type="transmembrane region" description="Helical" evidence="7">
    <location>
        <begin position="345"/>
        <end position="366"/>
    </location>
</feature>
<name>A0ABM3FRJ7_NEOLC</name>
<keyword evidence="3" id="KW-1003">Cell membrane</keyword>
<evidence type="ECO:0000256" key="3">
    <source>
        <dbReference type="ARBA" id="ARBA00022475"/>
    </source>
</evidence>
<keyword evidence="6 7" id="KW-0472">Membrane</keyword>
<comment type="subcellular location">
    <subcellularLocation>
        <location evidence="1">Cell membrane</location>
        <topology evidence="1">Multi-pass membrane protein</topology>
    </subcellularLocation>
    <subcellularLocation>
        <location evidence="7">Membrane</location>
        <topology evidence="7">Multi-pass membrane protein</topology>
    </subcellularLocation>
</comment>
<evidence type="ECO:0000256" key="5">
    <source>
        <dbReference type="ARBA" id="ARBA00022989"/>
    </source>
</evidence>
<gene>
    <name evidence="10" type="primary">LOC124293552</name>
</gene>
<feature type="transmembrane region" description="Helical" evidence="7">
    <location>
        <begin position="241"/>
        <end position="266"/>
    </location>
</feature>
<dbReference type="Proteomes" id="UP000829291">
    <property type="component" value="Chromosome 3"/>
</dbReference>
<evidence type="ECO:0000256" key="7">
    <source>
        <dbReference type="RuleBase" id="RU910716"/>
    </source>
</evidence>
<evidence type="ECO:0000256" key="4">
    <source>
        <dbReference type="ARBA" id="ARBA00022692"/>
    </source>
</evidence>
<accession>A0ABM3FRJ7</accession>
<feature type="region of interest" description="Disordered" evidence="8">
    <location>
        <begin position="1"/>
        <end position="23"/>
    </location>
</feature>
<dbReference type="InterPro" id="IPR050895">
    <property type="entry name" value="XK-related_scramblase"/>
</dbReference>
<feature type="transmembrane region" description="Helical" evidence="7">
    <location>
        <begin position="31"/>
        <end position="55"/>
    </location>
</feature>
<evidence type="ECO:0000313" key="9">
    <source>
        <dbReference type="Proteomes" id="UP000829291"/>
    </source>
</evidence>
<organism evidence="9 10">
    <name type="scientific">Neodiprion lecontei</name>
    <name type="common">Redheaded pine sawfly</name>
    <dbReference type="NCBI Taxonomy" id="441921"/>
    <lineage>
        <taxon>Eukaryota</taxon>
        <taxon>Metazoa</taxon>
        <taxon>Ecdysozoa</taxon>
        <taxon>Arthropoda</taxon>
        <taxon>Hexapoda</taxon>
        <taxon>Insecta</taxon>
        <taxon>Pterygota</taxon>
        <taxon>Neoptera</taxon>
        <taxon>Endopterygota</taxon>
        <taxon>Hymenoptera</taxon>
        <taxon>Tenthredinoidea</taxon>
        <taxon>Diprionidae</taxon>
        <taxon>Diprioninae</taxon>
        <taxon>Neodiprion</taxon>
    </lineage>
</organism>
<keyword evidence="5 7" id="KW-1133">Transmembrane helix</keyword>
<comment type="similarity">
    <text evidence="2 7">Belongs to the XK family.</text>
</comment>
<evidence type="ECO:0000256" key="8">
    <source>
        <dbReference type="SAM" id="MobiDB-lite"/>
    </source>
</evidence>
<feature type="transmembrane region" description="Helical" evidence="7">
    <location>
        <begin position="67"/>
        <end position="88"/>
    </location>
</feature>
<feature type="transmembrane region" description="Helical" evidence="7">
    <location>
        <begin position="378"/>
        <end position="401"/>
    </location>
</feature>
<evidence type="ECO:0000256" key="6">
    <source>
        <dbReference type="ARBA" id="ARBA00023136"/>
    </source>
</evidence>
<feature type="transmembrane region" description="Helical" evidence="7">
    <location>
        <begin position="315"/>
        <end position="333"/>
    </location>
</feature>
<dbReference type="InterPro" id="IPR018629">
    <property type="entry name" value="XK-rel"/>
</dbReference>
<sequence length="416" mass="47580">METEEENDSKAPQKKTKIATSNDTAEETPGVTIYTLISNASSIVGYVIHFGINIYHIINYSTSNKNIELIFLIGLIILNSVATAGVSAKMQYSDVETPASETDYERKKRGCWEKLANLKVPFLWLAVLLQADIFLRCIRRMYYGVKIRMYRINGNEDNLRYYNAMVKDNVNLTLLIVIRSFLFSALLLILKMTLFFNQGSDSEIHSTIFFWCFTVISLASNMIGYQCAVRSAQPDKHRITIFGLGIMLLWYSGTIGARILLIAIAASQWPLSTFLGCMLNWISWTYWIYSQKDGAHNFCRELTRSELTEPAHLDLSTFLFSPVLAVVYTFTLVNFKEGSTFLRYCFYYVLMTLQNGTVLILDIYFGSSTDEFSVTYLYIFRILSILLFITGIVAMLIYYMFVHPKVKCYAVTCCPV</sequence>
<evidence type="ECO:0000256" key="1">
    <source>
        <dbReference type="ARBA" id="ARBA00004651"/>
    </source>
</evidence>
<protein>
    <recommendedName>
        <fullName evidence="7">XK-related protein</fullName>
    </recommendedName>
</protein>
<feature type="transmembrane region" description="Helical" evidence="7">
    <location>
        <begin position="170"/>
        <end position="196"/>
    </location>
</feature>
<reference evidence="10" key="1">
    <citation type="submission" date="2025-08" db="UniProtKB">
        <authorList>
            <consortium name="RefSeq"/>
        </authorList>
    </citation>
    <scope>IDENTIFICATION</scope>
    <source>
        <tissue evidence="10">Thorax and Abdomen</tissue>
    </source>
</reference>
<feature type="transmembrane region" description="Helical" evidence="7">
    <location>
        <begin position="122"/>
        <end position="138"/>
    </location>
</feature>
<dbReference type="PANTHER" id="PTHR16024">
    <property type="entry name" value="XK-RELATED PROTEIN"/>
    <property type="match status" value="1"/>
</dbReference>
<feature type="transmembrane region" description="Helical" evidence="7">
    <location>
        <begin position="208"/>
        <end position="229"/>
    </location>
</feature>
<evidence type="ECO:0000256" key="2">
    <source>
        <dbReference type="ARBA" id="ARBA00008789"/>
    </source>
</evidence>
<proteinExistence type="inferred from homology"/>
<dbReference type="RefSeq" id="XP_046590652.1">
    <property type="nucleotide sequence ID" value="XM_046734696.1"/>
</dbReference>
<dbReference type="PANTHER" id="PTHR16024:SF10">
    <property type="entry name" value="XK-RELATED PROTEIN"/>
    <property type="match status" value="1"/>
</dbReference>
<keyword evidence="4 7" id="KW-0812">Transmembrane</keyword>
<dbReference type="Pfam" id="PF09815">
    <property type="entry name" value="XK-related"/>
    <property type="match status" value="1"/>
</dbReference>